<evidence type="ECO:0000259" key="4">
    <source>
        <dbReference type="PROSITE" id="PS51118"/>
    </source>
</evidence>
<dbReference type="Proteomes" id="UP000537131">
    <property type="component" value="Unassembled WGS sequence"/>
</dbReference>
<dbReference type="Pfam" id="PF01638">
    <property type="entry name" value="HxlR"/>
    <property type="match status" value="1"/>
</dbReference>
<dbReference type="InterPro" id="IPR036390">
    <property type="entry name" value="WH_DNA-bd_sf"/>
</dbReference>
<name>A0A7Y0HQI7_9CLOT</name>
<gene>
    <name evidence="5" type="ORF">HBE96_19455</name>
</gene>
<reference evidence="5 6" key="1">
    <citation type="submission" date="2020-06" db="EMBL/GenBank/DDBJ databases">
        <title>Complete Genome Sequence of Clostridium muelleri sp. nov. P21T, an Acid-Alcohol Producing Acetogen Isolated from Old Hay.</title>
        <authorList>
            <person name="Duncan K.E."/>
            <person name="Tanner R.S."/>
        </authorList>
    </citation>
    <scope>NUCLEOTIDE SEQUENCE [LARGE SCALE GENOMIC DNA]</scope>
    <source>
        <strain evidence="5 6">P21</strain>
    </source>
</reference>
<evidence type="ECO:0000256" key="2">
    <source>
        <dbReference type="ARBA" id="ARBA00023125"/>
    </source>
</evidence>
<keyword evidence="6" id="KW-1185">Reference proteome</keyword>
<keyword evidence="1" id="KW-0805">Transcription regulation</keyword>
<dbReference type="InterPro" id="IPR011991">
    <property type="entry name" value="ArsR-like_HTH"/>
</dbReference>
<dbReference type="SUPFAM" id="SSF46785">
    <property type="entry name" value="Winged helix' DNA-binding domain"/>
    <property type="match status" value="1"/>
</dbReference>
<dbReference type="RefSeq" id="WP_169299364.1">
    <property type="nucleotide sequence ID" value="NZ_JABBNI010000047.1"/>
</dbReference>
<keyword evidence="2" id="KW-0238">DNA-binding</keyword>
<organism evidence="5 6">
    <name type="scientific">Clostridium muellerianum</name>
    <dbReference type="NCBI Taxonomy" id="2716538"/>
    <lineage>
        <taxon>Bacteria</taxon>
        <taxon>Bacillati</taxon>
        <taxon>Bacillota</taxon>
        <taxon>Clostridia</taxon>
        <taxon>Eubacteriales</taxon>
        <taxon>Clostridiaceae</taxon>
        <taxon>Clostridium</taxon>
    </lineage>
</organism>
<evidence type="ECO:0000256" key="1">
    <source>
        <dbReference type="ARBA" id="ARBA00023015"/>
    </source>
</evidence>
<dbReference type="InterPro" id="IPR036388">
    <property type="entry name" value="WH-like_DNA-bd_sf"/>
</dbReference>
<accession>A0A7Y0HQI7</accession>
<dbReference type="PROSITE" id="PS51118">
    <property type="entry name" value="HTH_HXLR"/>
    <property type="match status" value="1"/>
</dbReference>
<dbReference type="InterPro" id="IPR002577">
    <property type="entry name" value="HTH_HxlR"/>
</dbReference>
<proteinExistence type="predicted"/>
<evidence type="ECO:0000313" key="5">
    <source>
        <dbReference type="EMBL" id="NMM64787.1"/>
    </source>
</evidence>
<dbReference type="PANTHER" id="PTHR33204">
    <property type="entry name" value="TRANSCRIPTIONAL REGULATOR, MARR FAMILY"/>
    <property type="match status" value="1"/>
</dbReference>
<dbReference type="PANTHER" id="PTHR33204:SF29">
    <property type="entry name" value="TRANSCRIPTIONAL REGULATOR"/>
    <property type="match status" value="1"/>
</dbReference>
<evidence type="ECO:0000256" key="3">
    <source>
        <dbReference type="ARBA" id="ARBA00023163"/>
    </source>
</evidence>
<comment type="caution">
    <text evidence="5">The sequence shown here is derived from an EMBL/GenBank/DDBJ whole genome shotgun (WGS) entry which is preliminary data.</text>
</comment>
<keyword evidence="3" id="KW-0804">Transcription</keyword>
<dbReference type="GO" id="GO:0003677">
    <property type="term" value="F:DNA binding"/>
    <property type="evidence" value="ECO:0007669"/>
    <property type="project" value="UniProtKB-KW"/>
</dbReference>
<feature type="domain" description="HTH hxlR-type" evidence="4">
    <location>
        <begin position="11"/>
        <end position="109"/>
    </location>
</feature>
<dbReference type="EMBL" id="JABBNI010000047">
    <property type="protein sequence ID" value="NMM64787.1"/>
    <property type="molecule type" value="Genomic_DNA"/>
</dbReference>
<protein>
    <submittedName>
        <fullName evidence="5">Helix-turn-helix transcriptional regulator</fullName>
    </submittedName>
</protein>
<evidence type="ECO:0000313" key="6">
    <source>
        <dbReference type="Proteomes" id="UP000537131"/>
    </source>
</evidence>
<sequence>MAKSKEIAAQCPMDITINILSGKWKMSILWHLTRGVIRFNELQRLLHNITQKTLTLQLRELEKDGIIYRKVYAEVPPKVEYGLTHLGETMKPILSSMCEWGKNYQKIYKDMDEGIILDTEQNRIEITE</sequence>
<dbReference type="Gene3D" id="1.10.10.10">
    <property type="entry name" value="Winged helix-like DNA-binding domain superfamily/Winged helix DNA-binding domain"/>
    <property type="match status" value="1"/>
</dbReference>
<dbReference type="CDD" id="cd00090">
    <property type="entry name" value="HTH_ARSR"/>
    <property type="match status" value="1"/>
</dbReference>
<dbReference type="AlphaFoldDB" id="A0A7Y0HQI7"/>